<feature type="transmembrane region" description="Helical" evidence="19">
    <location>
        <begin position="428"/>
        <end position="450"/>
    </location>
</feature>
<dbReference type="Pfam" id="PF01453">
    <property type="entry name" value="B_lectin"/>
    <property type="match status" value="1"/>
</dbReference>
<feature type="domain" description="Apple" evidence="22">
    <location>
        <begin position="329"/>
        <end position="409"/>
    </location>
</feature>
<evidence type="ECO:0000256" key="9">
    <source>
        <dbReference type="ARBA" id="ARBA00022777"/>
    </source>
</evidence>
<dbReference type="SMART" id="SM00473">
    <property type="entry name" value="PAN_AP"/>
    <property type="match status" value="1"/>
</dbReference>
<dbReference type="InterPro" id="IPR003609">
    <property type="entry name" value="Pan_app"/>
</dbReference>
<dbReference type="PROSITE" id="PS00108">
    <property type="entry name" value="PROTEIN_KINASE_ST"/>
    <property type="match status" value="1"/>
</dbReference>
<feature type="domain" description="Protein kinase" evidence="20">
    <location>
        <begin position="495"/>
        <end position="773"/>
    </location>
</feature>
<keyword evidence="24" id="KW-1185">Reference proteome</keyword>
<dbReference type="SUPFAM" id="SSF51110">
    <property type="entry name" value="alpha-D-mannose-specific plant lectins"/>
    <property type="match status" value="1"/>
</dbReference>
<comment type="catalytic activity">
    <reaction evidence="16 18">
        <text>L-threonyl-[protein] + ATP = O-phospho-L-threonyl-[protein] + ADP + H(+)</text>
        <dbReference type="Rhea" id="RHEA:46608"/>
        <dbReference type="Rhea" id="RHEA-COMP:11060"/>
        <dbReference type="Rhea" id="RHEA-COMP:11605"/>
        <dbReference type="ChEBI" id="CHEBI:15378"/>
        <dbReference type="ChEBI" id="CHEBI:30013"/>
        <dbReference type="ChEBI" id="CHEBI:30616"/>
        <dbReference type="ChEBI" id="CHEBI:61977"/>
        <dbReference type="ChEBI" id="CHEBI:456216"/>
        <dbReference type="EC" id="2.7.11.1"/>
    </reaction>
</comment>
<dbReference type="SUPFAM" id="SSF56112">
    <property type="entry name" value="Protein kinase-like (PK-like)"/>
    <property type="match status" value="1"/>
</dbReference>
<dbReference type="EC" id="2.7.11.1" evidence="18"/>
<evidence type="ECO:0000256" key="14">
    <source>
        <dbReference type="ARBA" id="ARBA00023170"/>
    </source>
</evidence>
<feature type="domain" description="Bulb-type lectin" evidence="21">
    <location>
        <begin position="15"/>
        <end position="139"/>
    </location>
</feature>
<evidence type="ECO:0000256" key="11">
    <source>
        <dbReference type="ARBA" id="ARBA00022989"/>
    </source>
</evidence>
<keyword evidence="2" id="KW-1003">Cell membrane</keyword>
<dbReference type="Gene3D" id="3.30.200.20">
    <property type="entry name" value="Phosphorylase Kinase, domain 1"/>
    <property type="match status" value="1"/>
</dbReference>
<evidence type="ECO:0000259" key="22">
    <source>
        <dbReference type="PROSITE" id="PS50948"/>
    </source>
</evidence>
<evidence type="ECO:0000256" key="4">
    <source>
        <dbReference type="ARBA" id="ARBA00022679"/>
    </source>
</evidence>
<dbReference type="FunFam" id="2.90.10.10:FF:000004">
    <property type="entry name" value="G-type lectin S-receptor-like serine/threonine-protein kinase"/>
    <property type="match status" value="1"/>
</dbReference>
<name>A0AAV5JZY1_9ROSI</name>
<proteinExistence type="inferred from homology"/>
<evidence type="ECO:0000256" key="8">
    <source>
        <dbReference type="ARBA" id="ARBA00022741"/>
    </source>
</evidence>
<evidence type="ECO:0000256" key="16">
    <source>
        <dbReference type="ARBA" id="ARBA00047899"/>
    </source>
</evidence>
<dbReference type="Pfam" id="PF08276">
    <property type="entry name" value="PAN_2"/>
    <property type="match status" value="1"/>
</dbReference>
<dbReference type="PROSITE" id="PS50948">
    <property type="entry name" value="PAN"/>
    <property type="match status" value="1"/>
</dbReference>
<dbReference type="InterPro" id="IPR021820">
    <property type="entry name" value="S-locus_recpt_kinase_C"/>
</dbReference>
<dbReference type="GO" id="GO:0004674">
    <property type="term" value="F:protein serine/threonine kinase activity"/>
    <property type="evidence" value="ECO:0007669"/>
    <property type="project" value="UniProtKB-KW"/>
</dbReference>
<reference evidence="23 24" key="1">
    <citation type="journal article" date="2021" name="Commun. Biol.">
        <title>The genome of Shorea leprosula (Dipterocarpaceae) highlights the ecological relevance of drought in aseasonal tropical rainforests.</title>
        <authorList>
            <person name="Ng K.K.S."/>
            <person name="Kobayashi M.J."/>
            <person name="Fawcett J.A."/>
            <person name="Hatakeyama M."/>
            <person name="Paape T."/>
            <person name="Ng C.H."/>
            <person name="Ang C.C."/>
            <person name="Tnah L.H."/>
            <person name="Lee C.T."/>
            <person name="Nishiyama T."/>
            <person name="Sese J."/>
            <person name="O'Brien M.J."/>
            <person name="Copetti D."/>
            <person name="Mohd Noor M.I."/>
            <person name="Ong R.C."/>
            <person name="Putra M."/>
            <person name="Sireger I.Z."/>
            <person name="Indrioko S."/>
            <person name="Kosugi Y."/>
            <person name="Izuno A."/>
            <person name="Isagi Y."/>
            <person name="Lee S.L."/>
            <person name="Shimizu K.K."/>
        </authorList>
    </citation>
    <scope>NUCLEOTIDE SEQUENCE [LARGE SCALE GENOMIC DNA]</scope>
    <source>
        <strain evidence="23">214</strain>
    </source>
</reference>
<dbReference type="PANTHER" id="PTHR27002">
    <property type="entry name" value="RECEPTOR-LIKE SERINE/THREONINE-PROTEIN KINASE SD1-8"/>
    <property type="match status" value="1"/>
</dbReference>
<dbReference type="Pfam" id="PF07714">
    <property type="entry name" value="PK_Tyr_Ser-Thr"/>
    <property type="match status" value="1"/>
</dbReference>
<keyword evidence="4 18" id="KW-0808">Transferase</keyword>
<dbReference type="GO" id="GO:0005886">
    <property type="term" value="C:plasma membrane"/>
    <property type="evidence" value="ECO:0007669"/>
    <property type="project" value="UniProtKB-SubCell"/>
</dbReference>
<evidence type="ECO:0000256" key="3">
    <source>
        <dbReference type="ARBA" id="ARBA00022527"/>
    </source>
</evidence>
<dbReference type="InterPro" id="IPR001245">
    <property type="entry name" value="Ser-Thr/Tyr_kinase_cat_dom"/>
</dbReference>
<dbReference type="CDD" id="cd00028">
    <property type="entry name" value="B_lectin"/>
    <property type="match status" value="1"/>
</dbReference>
<dbReference type="Pfam" id="PF00954">
    <property type="entry name" value="S_locus_glycop"/>
    <property type="match status" value="1"/>
</dbReference>
<dbReference type="GO" id="GO:0048544">
    <property type="term" value="P:recognition of pollen"/>
    <property type="evidence" value="ECO:0007669"/>
    <property type="project" value="InterPro"/>
</dbReference>
<dbReference type="PANTHER" id="PTHR27002:SF888">
    <property type="entry name" value="S-LOCUS LECTIN PROTEIN KINASE FAMILY PROTEIN"/>
    <property type="match status" value="1"/>
</dbReference>
<evidence type="ECO:0000256" key="10">
    <source>
        <dbReference type="ARBA" id="ARBA00022840"/>
    </source>
</evidence>
<protein>
    <recommendedName>
        <fullName evidence="18">Receptor-like serine/threonine-protein kinase</fullName>
        <ecNumber evidence="18">2.7.11.1</ecNumber>
    </recommendedName>
</protein>
<keyword evidence="7" id="KW-0430">Lectin</keyword>
<comment type="caution">
    <text evidence="23">The sequence shown here is derived from an EMBL/GenBank/DDBJ whole genome shotgun (WGS) entry which is preliminary data.</text>
</comment>
<evidence type="ECO:0000256" key="1">
    <source>
        <dbReference type="ARBA" id="ARBA00004251"/>
    </source>
</evidence>
<keyword evidence="14" id="KW-0675">Receptor</keyword>
<dbReference type="PIRSF" id="PIRSF000641">
    <property type="entry name" value="SRK"/>
    <property type="match status" value="1"/>
</dbReference>
<dbReference type="FunFam" id="1.10.510.10:FF:000060">
    <property type="entry name" value="G-type lectin S-receptor-like serine/threonine-protein kinase"/>
    <property type="match status" value="1"/>
</dbReference>
<keyword evidence="15" id="KW-0325">Glycoprotein</keyword>
<dbReference type="InterPro" id="IPR000719">
    <property type="entry name" value="Prot_kinase_dom"/>
</dbReference>
<dbReference type="CDD" id="cd01098">
    <property type="entry name" value="PAN_AP_plant"/>
    <property type="match status" value="1"/>
</dbReference>
<evidence type="ECO:0000256" key="15">
    <source>
        <dbReference type="ARBA" id="ARBA00023180"/>
    </source>
</evidence>
<dbReference type="Proteomes" id="UP001054252">
    <property type="component" value="Unassembled WGS sequence"/>
</dbReference>
<organism evidence="23 24">
    <name type="scientific">Rubroshorea leprosula</name>
    <dbReference type="NCBI Taxonomy" id="152421"/>
    <lineage>
        <taxon>Eukaryota</taxon>
        <taxon>Viridiplantae</taxon>
        <taxon>Streptophyta</taxon>
        <taxon>Embryophyta</taxon>
        <taxon>Tracheophyta</taxon>
        <taxon>Spermatophyta</taxon>
        <taxon>Magnoliopsida</taxon>
        <taxon>eudicotyledons</taxon>
        <taxon>Gunneridae</taxon>
        <taxon>Pentapetalae</taxon>
        <taxon>rosids</taxon>
        <taxon>malvids</taxon>
        <taxon>Malvales</taxon>
        <taxon>Dipterocarpaceae</taxon>
        <taxon>Rubroshorea</taxon>
    </lineage>
</organism>
<keyword evidence="6" id="KW-0732">Signal</keyword>
<dbReference type="InterPro" id="IPR024171">
    <property type="entry name" value="SRK-like_kinase"/>
</dbReference>
<evidence type="ECO:0000256" key="17">
    <source>
        <dbReference type="ARBA" id="ARBA00048679"/>
    </source>
</evidence>
<dbReference type="PROSITE" id="PS50927">
    <property type="entry name" value="BULB_LECTIN"/>
    <property type="match status" value="1"/>
</dbReference>
<dbReference type="CDD" id="cd14066">
    <property type="entry name" value="STKc_IRAK"/>
    <property type="match status" value="1"/>
</dbReference>
<keyword evidence="10 18" id="KW-0067">ATP-binding</keyword>
<dbReference type="PROSITE" id="PS50011">
    <property type="entry name" value="PROTEIN_KINASE_DOM"/>
    <property type="match status" value="1"/>
</dbReference>
<evidence type="ECO:0000259" key="20">
    <source>
        <dbReference type="PROSITE" id="PS50011"/>
    </source>
</evidence>
<gene>
    <name evidence="23" type="ORF">SLEP1_g26569</name>
</gene>
<dbReference type="InterPro" id="IPR036426">
    <property type="entry name" value="Bulb-type_lectin_dom_sf"/>
</dbReference>
<evidence type="ECO:0000256" key="13">
    <source>
        <dbReference type="ARBA" id="ARBA00023157"/>
    </source>
</evidence>
<dbReference type="InterPro" id="IPR000858">
    <property type="entry name" value="S_locus_glycoprot_dom"/>
</dbReference>
<evidence type="ECO:0000313" key="24">
    <source>
        <dbReference type="Proteomes" id="UP001054252"/>
    </source>
</evidence>
<evidence type="ECO:0000256" key="5">
    <source>
        <dbReference type="ARBA" id="ARBA00022692"/>
    </source>
</evidence>
<evidence type="ECO:0000259" key="21">
    <source>
        <dbReference type="PROSITE" id="PS50927"/>
    </source>
</evidence>
<evidence type="ECO:0000256" key="18">
    <source>
        <dbReference type="PIRNR" id="PIRNR000641"/>
    </source>
</evidence>
<keyword evidence="13" id="KW-1015">Disulfide bond</keyword>
<dbReference type="Pfam" id="PF11883">
    <property type="entry name" value="DUF3403"/>
    <property type="match status" value="1"/>
</dbReference>
<evidence type="ECO:0000313" key="23">
    <source>
        <dbReference type="EMBL" id="GKV15820.1"/>
    </source>
</evidence>
<keyword evidence="8 18" id="KW-0547">Nucleotide-binding</keyword>
<keyword evidence="5 19" id="KW-0812">Transmembrane</keyword>
<evidence type="ECO:0000256" key="12">
    <source>
        <dbReference type="ARBA" id="ARBA00023136"/>
    </source>
</evidence>
<dbReference type="InterPro" id="IPR011009">
    <property type="entry name" value="Kinase-like_dom_sf"/>
</dbReference>
<dbReference type="EMBL" id="BPVZ01000044">
    <property type="protein sequence ID" value="GKV15820.1"/>
    <property type="molecule type" value="Genomic_DNA"/>
</dbReference>
<keyword evidence="12 19" id="KW-0472">Membrane</keyword>
<comment type="subcellular location">
    <subcellularLocation>
        <location evidence="1">Cell membrane</location>
        <topology evidence="1">Single-pass type I membrane protein</topology>
    </subcellularLocation>
</comment>
<dbReference type="FunFam" id="3.30.200.20:FF:000330">
    <property type="entry name" value="G-type lectin S-receptor-like serine/threonine-protein kinase At4g03230"/>
    <property type="match status" value="1"/>
</dbReference>
<evidence type="ECO:0000256" key="19">
    <source>
        <dbReference type="SAM" id="Phobius"/>
    </source>
</evidence>
<sequence>MCLILFSIISEAAALDTIGPNKSIKIGETLVSSNGRFELGFFRPGSSKSLYLGIWYKKVKKSANQTVVWVANRENPLSDGEGVLVLYSKGTLALLDSTKGVIWSSNTSRSAENPVAQLLESGNLVVQDEKNYNSDNYLWQSFDYPSDTLLPGMKVGKNLKTGFDRILSSWRSTDDPAPGIYSSRLDTRGVPQMVIEKGPKIQHRAGPWNGMSFAGRFATPYPAVLSRYVWNDEEVYYTYAPEDSSVETWWVLNSLGLVQFFSKKGIHDWEHRKPDDICENYAFCGKFANCNINKSPVCSCLEGYLPKSPVDWNSGNWTDGCVRDRSSDCEKDVFLKHTGLKWPDTSNSTVSKTMNRKECAEMCLTNCSCTAYTNADVRFGGSGCLLWFGDLIDIRDLTPGGQDLYIRLAPSDMAHLDKRERLGKTKKAAFMASAVILGSLILIVGFLLCIRKEKRRNEALKKGHFRNEYMNDEEKEDMELRMFNLEIIASATNNFASNNKLGQGGFGPVYKGTLLGEGQDIAVKRLSRSSGQGLQEFKNEVILIAKLQHRNLVKLLGCCIEGDEKMLIYEYMPNKSLDYFIFDKERRKLLDWNRCVNIIGGIARGLLYLHQDSRLRIIHRDLKAANVLLDSEMNPKISDFGMARSIWGEQTEANTNKVVGTYGYMSPEYAVDGLFSVKSDVFSFGVLVLEIVIGKRNRGFWHPDHDHNLLGHAWMLWIEGRPMVLVENVLYEFTTPSEVLRCIHIGLLCVQQRPEDRPDMLSVVLMLRGESALPEPKQPGFFTGRNLPVVESAGSRHGLSSINEVSITQLEGR</sequence>
<dbReference type="Gene3D" id="2.90.10.10">
    <property type="entry name" value="Bulb-type lectin domain"/>
    <property type="match status" value="1"/>
</dbReference>
<accession>A0AAV5JZY1</accession>
<evidence type="ECO:0000256" key="6">
    <source>
        <dbReference type="ARBA" id="ARBA00022729"/>
    </source>
</evidence>
<dbReference type="Gene3D" id="1.10.510.10">
    <property type="entry name" value="Transferase(Phosphotransferase) domain 1"/>
    <property type="match status" value="1"/>
</dbReference>
<dbReference type="InterPro" id="IPR001480">
    <property type="entry name" value="Bulb-type_lectin_dom"/>
</dbReference>
<dbReference type="SMART" id="SM00108">
    <property type="entry name" value="B_lectin"/>
    <property type="match status" value="1"/>
</dbReference>
<keyword evidence="3 18" id="KW-0723">Serine/threonine-protein kinase</keyword>
<keyword evidence="9 18" id="KW-0418">Kinase</keyword>
<dbReference type="InterPro" id="IPR008271">
    <property type="entry name" value="Ser/Thr_kinase_AS"/>
</dbReference>
<keyword evidence="11 19" id="KW-1133">Transmembrane helix</keyword>
<dbReference type="GO" id="GO:0030246">
    <property type="term" value="F:carbohydrate binding"/>
    <property type="evidence" value="ECO:0007669"/>
    <property type="project" value="UniProtKB-KW"/>
</dbReference>
<comment type="catalytic activity">
    <reaction evidence="17 18">
        <text>L-seryl-[protein] + ATP = O-phospho-L-seryl-[protein] + ADP + H(+)</text>
        <dbReference type="Rhea" id="RHEA:17989"/>
        <dbReference type="Rhea" id="RHEA-COMP:9863"/>
        <dbReference type="Rhea" id="RHEA-COMP:11604"/>
        <dbReference type="ChEBI" id="CHEBI:15378"/>
        <dbReference type="ChEBI" id="CHEBI:29999"/>
        <dbReference type="ChEBI" id="CHEBI:30616"/>
        <dbReference type="ChEBI" id="CHEBI:83421"/>
        <dbReference type="ChEBI" id="CHEBI:456216"/>
        <dbReference type="EC" id="2.7.11.1"/>
    </reaction>
</comment>
<dbReference type="GO" id="GO:0005524">
    <property type="term" value="F:ATP binding"/>
    <property type="evidence" value="ECO:0007669"/>
    <property type="project" value="UniProtKB-KW"/>
</dbReference>
<evidence type="ECO:0000256" key="7">
    <source>
        <dbReference type="ARBA" id="ARBA00022734"/>
    </source>
</evidence>
<comment type="similarity">
    <text evidence="18">Belongs to the protein kinase superfamily. Ser/Thr protein kinase family.</text>
</comment>
<dbReference type="AlphaFoldDB" id="A0AAV5JZY1"/>
<evidence type="ECO:0000256" key="2">
    <source>
        <dbReference type="ARBA" id="ARBA00022475"/>
    </source>
</evidence>
<dbReference type="SMART" id="SM00220">
    <property type="entry name" value="S_TKc"/>
    <property type="match status" value="1"/>
</dbReference>